<dbReference type="Gene3D" id="2.40.100.10">
    <property type="entry name" value="Cyclophilin-like"/>
    <property type="match status" value="1"/>
</dbReference>
<dbReference type="Pfam" id="PF00160">
    <property type="entry name" value="Pro_isomerase"/>
    <property type="match status" value="1"/>
</dbReference>
<dbReference type="InterPro" id="IPR020892">
    <property type="entry name" value="Cyclophilin-type_PPIase_CS"/>
</dbReference>
<feature type="chain" id="PRO_5046029995" description="peptidylprolyl isomerase" evidence="7">
    <location>
        <begin position="23"/>
        <end position="382"/>
    </location>
</feature>
<dbReference type="InterPro" id="IPR001179">
    <property type="entry name" value="PPIase_FKBP_dom"/>
</dbReference>
<dbReference type="GO" id="GO:0016853">
    <property type="term" value="F:isomerase activity"/>
    <property type="evidence" value="ECO:0007669"/>
    <property type="project" value="UniProtKB-KW"/>
</dbReference>
<feature type="signal peptide" evidence="7">
    <location>
        <begin position="1"/>
        <end position="22"/>
    </location>
</feature>
<gene>
    <name evidence="10" type="primary">ppiA</name>
    <name evidence="10" type="ORF">Y10_22550</name>
</gene>
<feature type="domain" description="PPIase FKBP-type" evidence="8">
    <location>
        <begin position="269"/>
        <end position="376"/>
    </location>
</feature>
<dbReference type="SUPFAM" id="SSF50891">
    <property type="entry name" value="Cyclophilin-like"/>
    <property type="match status" value="1"/>
</dbReference>
<feature type="domain" description="PPIase cyclophilin-type" evidence="9">
    <location>
        <begin position="41"/>
        <end position="194"/>
    </location>
</feature>
<keyword evidence="4 6" id="KW-0697">Rotamase</keyword>
<dbReference type="RefSeq" id="WP_281765507.1">
    <property type="nucleotide sequence ID" value="NZ_BRVO01000002.1"/>
</dbReference>
<dbReference type="EMBL" id="BRVO01000002">
    <property type="protein sequence ID" value="GLB49887.1"/>
    <property type="molecule type" value="Genomic_DNA"/>
</dbReference>
<dbReference type="PROSITE" id="PS50059">
    <property type="entry name" value="FKBP_PPIASE"/>
    <property type="match status" value="1"/>
</dbReference>
<evidence type="ECO:0000259" key="8">
    <source>
        <dbReference type="PROSITE" id="PS50059"/>
    </source>
</evidence>
<name>A0ABQ5MLQ9_9FLAO</name>
<proteinExistence type="inferred from homology"/>
<evidence type="ECO:0000313" key="11">
    <source>
        <dbReference type="Proteomes" id="UP001143543"/>
    </source>
</evidence>
<dbReference type="InterPro" id="IPR044666">
    <property type="entry name" value="Cyclophilin_A-like"/>
</dbReference>
<reference evidence="10" key="1">
    <citation type="submission" date="2022-07" db="EMBL/GenBank/DDBJ databases">
        <title>Taxonomy of Novel Oxalotrophic and Methylotrophic Bacteria.</title>
        <authorList>
            <person name="Sahin N."/>
            <person name="Tani A."/>
        </authorList>
    </citation>
    <scope>NUCLEOTIDE SEQUENCE</scope>
    <source>
        <strain evidence="10">Y10</strain>
    </source>
</reference>
<dbReference type="PANTHER" id="PTHR45625">
    <property type="entry name" value="PEPTIDYL-PROLYL CIS-TRANS ISOMERASE-RELATED"/>
    <property type="match status" value="1"/>
</dbReference>
<evidence type="ECO:0000256" key="6">
    <source>
        <dbReference type="PROSITE-ProRule" id="PRU00277"/>
    </source>
</evidence>
<dbReference type="InterPro" id="IPR002130">
    <property type="entry name" value="Cyclophilin-type_PPIase_dom"/>
</dbReference>
<dbReference type="InterPro" id="IPR029000">
    <property type="entry name" value="Cyclophilin-like_dom_sf"/>
</dbReference>
<protein>
    <recommendedName>
        <fullName evidence="3 6">peptidylprolyl isomerase</fullName>
        <ecNumber evidence="3 6">5.2.1.8</ecNumber>
    </recommendedName>
</protein>
<dbReference type="PROSITE" id="PS50072">
    <property type="entry name" value="CSA_PPIASE_2"/>
    <property type="match status" value="1"/>
</dbReference>
<evidence type="ECO:0000256" key="7">
    <source>
        <dbReference type="SAM" id="SignalP"/>
    </source>
</evidence>
<dbReference type="EC" id="5.2.1.8" evidence="3 6"/>
<dbReference type="Proteomes" id="UP001143543">
    <property type="component" value="Unassembled WGS sequence"/>
</dbReference>
<dbReference type="Gene3D" id="3.10.50.40">
    <property type="match status" value="1"/>
</dbReference>
<dbReference type="PROSITE" id="PS00170">
    <property type="entry name" value="CSA_PPIASE_1"/>
    <property type="match status" value="1"/>
</dbReference>
<evidence type="ECO:0000313" key="10">
    <source>
        <dbReference type="EMBL" id="GLB49887.1"/>
    </source>
</evidence>
<dbReference type="InterPro" id="IPR046357">
    <property type="entry name" value="PPIase_dom_sf"/>
</dbReference>
<keyword evidence="7" id="KW-0732">Signal</keyword>
<accession>A0ABQ5MLQ9</accession>
<evidence type="ECO:0000256" key="3">
    <source>
        <dbReference type="ARBA" id="ARBA00013194"/>
    </source>
</evidence>
<organism evidence="10 11">
    <name type="scientific">Neptunitalea lumnitzerae</name>
    <dbReference type="NCBI Taxonomy" id="2965509"/>
    <lineage>
        <taxon>Bacteria</taxon>
        <taxon>Pseudomonadati</taxon>
        <taxon>Bacteroidota</taxon>
        <taxon>Flavobacteriia</taxon>
        <taxon>Flavobacteriales</taxon>
        <taxon>Flavobacteriaceae</taxon>
        <taxon>Neptunitalea</taxon>
    </lineage>
</organism>
<evidence type="ECO:0000256" key="5">
    <source>
        <dbReference type="ARBA" id="ARBA00023235"/>
    </source>
</evidence>
<comment type="similarity">
    <text evidence="2">Belongs to the cyclophilin-type PPIase family.</text>
</comment>
<dbReference type="PANTHER" id="PTHR45625:SF4">
    <property type="entry name" value="PEPTIDYLPROLYL ISOMERASE DOMAIN AND WD REPEAT-CONTAINING PROTEIN 1"/>
    <property type="match status" value="1"/>
</dbReference>
<sequence length="382" mass="41873">MKKLFMLCAFALLAVSAGSCQKKDYKNLGDGLFADIQTNKGNIIVKLYFEETPVTVANFVSLANGTNPKVADSLKGKPFYDNTIFHRVIKDFMIQGGDILGTGAGKPGYQFEDEIVDTLKFDGKGILAMANAGPGTNGSQFFITHKETPWLTGRHTIFGKVVKGIEVVDTIAAVKVEQRSNKPLQPITVKHVEIIQNGKAAKKFDAAEVFEKYFVDKELKEKEAAEKLAAHKAKFLEETAKQKQEAITSDSGIQIYYLNKSEGEKPELGSKVLVNYAGYLAEDGTLFDSNIKEVAEQFGKYDARRDQMNGYTPSPMDYKNSSNLIAGFKEALLQMKVGDKVRVFIPFYLGYGERGAGGVIPGNADLVFDLEIVGIKSSPTGN</sequence>
<keyword evidence="5 6" id="KW-0413">Isomerase</keyword>
<comment type="caution">
    <text evidence="10">The sequence shown here is derived from an EMBL/GenBank/DDBJ whole genome shotgun (WGS) entry which is preliminary data.</text>
</comment>
<evidence type="ECO:0000259" key="9">
    <source>
        <dbReference type="PROSITE" id="PS50072"/>
    </source>
</evidence>
<keyword evidence="11" id="KW-1185">Reference proteome</keyword>
<evidence type="ECO:0000256" key="4">
    <source>
        <dbReference type="ARBA" id="ARBA00023110"/>
    </source>
</evidence>
<dbReference type="Pfam" id="PF00254">
    <property type="entry name" value="FKBP_C"/>
    <property type="match status" value="1"/>
</dbReference>
<comment type="catalytic activity">
    <reaction evidence="1 6">
        <text>[protein]-peptidylproline (omega=180) = [protein]-peptidylproline (omega=0)</text>
        <dbReference type="Rhea" id="RHEA:16237"/>
        <dbReference type="Rhea" id="RHEA-COMP:10747"/>
        <dbReference type="Rhea" id="RHEA-COMP:10748"/>
        <dbReference type="ChEBI" id="CHEBI:83833"/>
        <dbReference type="ChEBI" id="CHEBI:83834"/>
        <dbReference type="EC" id="5.2.1.8"/>
    </reaction>
</comment>
<dbReference type="SUPFAM" id="SSF54534">
    <property type="entry name" value="FKBP-like"/>
    <property type="match status" value="1"/>
</dbReference>
<dbReference type="PROSITE" id="PS51257">
    <property type="entry name" value="PROKAR_LIPOPROTEIN"/>
    <property type="match status" value="1"/>
</dbReference>
<evidence type="ECO:0000256" key="1">
    <source>
        <dbReference type="ARBA" id="ARBA00000971"/>
    </source>
</evidence>
<evidence type="ECO:0000256" key="2">
    <source>
        <dbReference type="ARBA" id="ARBA00007365"/>
    </source>
</evidence>
<dbReference type="PRINTS" id="PR00153">
    <property type="entry name" value="CSAPPISMRASE"/>
</dbReference>
<dbReference type="CDD" id="cd00317">
    <property type="entry name" value="cyclophilin"/>
    <property type="match status" value="1"/>
</dbReference>